<evidence type="ECO:0000313" key="1">
    <source>
        <dbReference type="EMBL" id="KAA6302811.1"/>
    </source>
</evidence>
<dbReference type="AlphaFoldDB" id="A0A5M8P322"/>
<gene>
    <name evidence="1" type="ORF">EZS26_000981</name>
</gene>
<organism evidence="1 2">
    <name type="scientific">Candidatus Ordinivivax streblomastigis</name>
    <dbReference type="NCBI Taxonomy" id="2540710"/>
    <lineage>
        <taxon>Bacteria</taxon>
        <taxon>Pseudomonadati</taxon>
        <taxon>Bacteroidota</taxon>
        <taxon>Bacteroidia</taxon>
        <taxon>Bacteroidales</taxon>
        <taxon>Candidatus Ordinivivax</taxon>
    </lineage>
</organism>
<sequence length="86" mass="10072">MKIAEILHENRPGYGIENIYLEEIIINKVKQIVADMDELNVEHLEGILGALNQQYMVQIDSTVFPNDRTIHFAWRNKADFLIIKYI</sequence>
<proteinExistence type="predicted"/>
<reference evidence="1 2" key="1">
    <citation type="submission" date="2019-03" db="EMBL/GenBank/DDBJ databases">
        <title>Single cell metagenomics reveals metabolic interactions within the superorganism composed of flagellate Streblomastix strix and complex community of Bacteroidetes bacteria on its surface.</title>
        <authorList>
            <person name="Treitli S.C."/>
            <person name="Kolisko M."/>
            <person name="Husnik F."/>
            <person name="Keeling P."/>
            <person name="Hampl V."/>
        </authorList>
    </citation>
    <scope>NUCLEOTIDE SEQUENCE [LARGE SCALE GENOMIC DNA]</scope>
    <source>
        <strain evidence="1">St1</strain>
    </source>
</reference>
<evidence type="ECO:0000313" key="2">
    <source>
        <dbReference type="Proteomes" id="UP000324575"/>
    </source>
</evidence>
<dbReference type="EMBL" id="SNRX01000005">
    <property type="protein sequence ID" value="KAA6302811.1"/>
    <property type="molecule type" value="Genomic_DNA"/>
</dbReference>
<name>A0A5M8P322_9BACT</name>
<comment type="caution">
    <text evidence="1">The sequence shown here is derived from an EMBL/GenBank/DDBJ whole genome shotgun (WGS) entry which is preliminary data.</text>
</comment>
<dbReference type="Proteomes" id="UP000324575">
    <property type="component" value="Unassembled WGS sequence"/>
</dbReference>
<protein>
    <submittedName>
        <fullName evidence="1">Uncharacterized protein</fullName>
    </submittedName>
</protein>
<accession>A0A5M8P322</accession>